<evidence type="ECO:0000313" key="3">
    <source>
        <dbReference type="Proteomes" id="UP000878956"/>
    </source>
</evidence>
<gene>
    <name evidence="2" type="ORF">KRM00_002015</name>
</gene>
<name>A0AAN5VLH4_CLODI</name>
<proteinExistence type="predicted"/>
<feature type="transmembrane region" description="Helical" evidence="1">
    <location>
        <begin position="45"/>
        <end position="64"/>
    </location>
</feature>
<keyword evidence="1" id="KW-0812">Transmembrane</keyword>
<accession>A0AAN5VLH4</accession>
<comment type="caution">
    <text evidence="2">The sequence shown here is derived from an EMBL/GenBank/DDBJ whole genome shotgun (WGS) entry which is preliminary data.</text>
</comment>
<evidence type="ECO:0000313" key="2">
    <source>
        <dbReference type="EMBL" id="HBH1542531.1"/>
    </source>
</evidence>
<keyword evidence="1" id="KW-0472">Membrane</keyword>
<evidence type="ECO:0000256" key="1">
    <source>
        <dbReference type="SAM" id="Phobius"/>
    </source>
</evidence>
<organism evidence="2 3">
    <name type="scientific">Clostridioides difficile</name>
    <name type="common">Peptoclostridium difficile</name>
    <dbReference type="NCBI Taxonomy" id="1496"/>
    <lineage>
        <taxon>Bacteria</taxon>
        <taxon>Bacillati</taxon>
        <taxon>Bacillota</taxon>
        <taxon>Clostridia</taxon>
        <taxon>Peptostreptococcales</taxon>
        <taxon>Peptostreptococcaceae</taxon>
        <taxon>Clostridioides</taxon>
    </lineage>
</organism>
<reference evidence="2" key="1">
    <citation type="journal article" date="2018" name="Genome Biol.">
        <title>SKESA: strategic k-mer extension for scrupulous assemblies.</title>
        <authorList>
            <person name="Souvorov A."/>
            <person name="Agarwala R."/>
            <person name="Lipman D.J."/>
        </authorList>
    </citation>
    <scope>NUCLEOTIDE SEQUENCE</scope>
    <source>
        <strain evidence="2">HN1000</strain>
    </source>
</reference>
<dbReference type="EMBL" id="DAEPXK010000019">
    <property type="protein sequence ID" value="HBH1542531.1"/>
    <property type="molecule type" value="Genomic_DNA"/>
</dbReference>
<feature type="transmembrane region" description="Helical" evidence="1">
    <location>
        <begin position="143"/>
        <end position="163"/>
    </location>
</feature>
<sequence length="198" mass="22429">MEFILLNLIPLQSLFIIRAISSFGIGVLNVLYGFSISILSRDFSVIFVMLLLYLLVSFSIFQLSKKADLKYAWLSFIPILQSVNFYKLGGISIPYIVVVSCLSIIPSIGIFINLYMTTYILIKISKNIIKRDGEALLKHNDAVVIEICVSVLLIIFTLLSLFLTGKAIILLEYTLQFLSFYFLVYISVIAFSKNLKIE</sequence>
<keyword evidence="1" id="KW-1133">Transmembrane helix</keyword>
<feature type="transmembrane region" description="Helical" evidence="1">
    <location>
        <begin position="175"/>
        <end position="192"/>
    </location>
</feature>
<feature type="transmembrane region" description="Helical" evidence="1">
    <location>
        <begin position="95"/>
        <end position="122"/>
    </location>
</feature>
<reference evidence="2" key="2">
    <citation type="submission" date="2021-06" db="EMBL/GenBank/DDBJ databases">
        <authorList>
            <consortium name="NCBI Pathogen Detection Project"/>
        </authorList>
    </citation>
    <scope>NUCLEOTIDE SEQUENCE</scope>
    <source>
        <strain evidence="2">HN1000</strain>
    </source>
</reference>
<dbReference type="Proteomes" id="UP000878956">
    <property type="component" value="Unassembled WGS sequence"/>
</dbReference>
<feature type="transmembrane region" description="Helical" evidence="1">
    <location>
        <begin position="15"/>
        <end position="39"/>
    </location>
</feature>
<protein>
    <submittedName>
        <fullName evidence="2">Uncharacterized protein</fullName>
    </submittedName>
</protein>
<dbReference type="AlphaFoldDB" id="A0AAN5VLH4"/>
<dbReference type="RefSeq" id="WP_009899272.1">
    <property type="nucleotide sequence ID" value="NZ_FUQT01000003.1"/>
</dbReference>